<proteinExistence type="inferred from homology"/>
<evidence type="ECO:0000256" key="4">
    <source>
        <dbReference type="ARBA" id="ARBA00022643"/>
    </source>
</evidence>
<evidence type="ECO:0000256" key="3">
    <source>
        <dbReference type="ARBA" id="ARBA00022630"/>
    </source>
</evidence>
<keyword evidence="3" id="KW-0285">Flavoprotein</keyword>
<dbReference type="PANTHER" id="PTHR42747:SF3">
    <property type="entry name" value="NITRONATE MONOOXYGENASE-RELATED"/>
    <property type="match status" value="1"/>
</dbReference>
<keyword evidence="4" id="KW-0288">FMN</keyword>
<dbReference type="AlphaFoldDB" id="A0A9P0VZ53"/>
<keyword evidence="8" id="KW-1185">Reference proteome</keyword>
<evidence type="ECO:0000313" key="7">
    <source>
        <dbReference type="EMBL" id="CAH2354512.1"/>
    </source>
</evidence>
<evidence type="ECO:0000313" key="8">
    <source>
        <dbReference type="Proteomes" id="UP000837801"/>
    </source>
</evidence>
<dbReference type="SUPFAM" id="SSF51412">
    <property type="entry name" value="Inosine monophosphate dehydrogenase (IMPDH)"/>
    <property type="match status" value="1"/>
</dbReference>
<reference evidence="7" key="1">
    <citation type="submission" date="2022-03" db="EMBL/GenBank/DDBJ databases">
        <authorList>
            <person name="Legras J.-L."/>
            <person name="Devillers H."/>
            <person name="Grondin C."/>
        </authorList>
    </citation>
    <scope>NUCLEOTIDE SEQUENCE</scope>
    <source>
        <strain evidence="7">CLIB 1423</strain>
    </source>
</reference>
<comment type="caution">
    <text evidence="7">The sequence shown here is derived from an EMBL/GenBank/DDBJ whole genome shotgun (WGS) entry which is preliminary data.</text>
</comment>
<dbReference type="CDD" id="cd04730">
    <property type="entry name" value="NPD_like"/>
    <property type="match status" value="1"/>
</dbReference>
<evidence type="ECO:0000256" key="1">
    <source>
        <dbReference type="ARBA" id="ARBA00001917"/>
    </source>
</evidence>
<evidence type="ECO:0000256" key="5">
    <source>
        <dbReference type="ARBA" id="ARBA00023002"/>
    </source>
</evidence>
<evidence type="ECO:0000256" key="2">
    <source>
        <dbReference type="ARBA" id="ARBA00009881"/>
    </source>
</evidence>
<evidence type="ECO:0000256" key="6">
    <source>
        <dbReference type="ARBA" id="ARBA00023033"/>
    </source>
</evidence>
<dbReference type="Proteomes" id="UP000837801">
    <property type="component" value="Unassembled WGS sequence"/>
</dbReference>
<gene>
    <name evidence="7" type="ORF">CLIB1423_17S00826</name>
</gene>
<dbReference type="PANTHER" id="PTHR42747">
    <property type="entry name" value="NITRONATE MONOOXYGENASE-RELATED"/>
    <property type="match status" value="1"/>
</dbReference>
<dbReference type="InterPro" id="IPR013785">
    <property type="entry name" value="Aldolase_TIM"/>
</dbReference>
<comment type="cofactor">
    <cofactor evidence="1">
        <name>FMN</name>
        <dbReference type="ChEBI" id="CHEBI:58210"/>
    </cofactor>
</comment>
<accession>A0A9P0VZ53</accession>
<comment type="similarity">
    <text evidence="2">Belongs to the nitronate monooxygenase family. NMO class I subfamily.</text>
</comment>
<dbReference type="OrthoDB" id="10265891at2759"/>
<keyword evidence="5" id="KW-0560">Oxidoreductase</keyword>
<dbReference type="InterPro" id="IPR004136">
    <property type="entry name" value="NMO"/>
</dbReference>
<sequence>MLGLKYPIFQSPMAGISTIKLASAITNSGGLGAIPLAAVDLRNPDAIESIRGQLDSFRSHLDNPELSRNVNLNFFCHDRSIQASSPTAKQIANWKTVFTPAFNNHDLSKIEFPISNVSFQELEESGPQKNYNSLLELLAEYRPKVVSFHFGVPSQKTIDSLQSNGIDVFVSVTSLAEAKFAASKGVRGLTCQGFEAGGHRGNFLESTSNDENLSTYVLTNLVAREFGKQLYVVPAGGIMNGRDIDNYLSLPGVSAVQVGTVFLDTKESLSNGYISKHRELPTTMISSISGKTARCLRTPFIESVIKNNKDDLDLPPYGYTYSAFKSAVKAAGNPDNGFFLAGQGFPVLKGNGAGAAEVFQELVDEMKGKL</sequence>
<protein>
    <submittedName>
        <fullName evidence="7">Nitronate monooxygenase</fullName>
    </submittedName>
</protein>
<organism evidence="7 8">
    <name type="scientific">[Candida] railenensis</name>
    <dbReference type="NCBI Taxonomy" id="45579"/>
    <lineage>
        <taxon>Eukaryota</taxon>
        <taxon>Fungi</taxon>
        <taxon>Dikarya</taxon>
        <taxon>Ascomycota</taxon>
        <taxon>Saccharomycotina</taxon>
        <taxon>Pichiomycetes</taxon>
        <taxon>Debaryomycetaceae</taxon>
        <taxon>Kurtzmaniella</taxon>
    </lineage>
</organism>
<dbReference type="GO" id="GO:0018580">
    <property type="term" value="F:nitronate monooxygenase activity"/>
    <property type="evidence" value="ECO:0007669"/>
    <property type="project" value="InterPro"/>
</dbReference>
<dbReference type="Gene3D" id="3.20.20.70">
    <property type="entry name" value="Aldolase class I"/>
    <property type="match status" value="1"/>
</dbReference>
<dbReference type="EMBL" id="CAKXYY010000017">
    <property type="protein sequence ID" value="CAH2354512.1"/>
    <property type="molecule type" value="Genomic_DNA"/>
</dbReference>
<keyword evidence="6 7" id="KW-0503">Monooxygenase</keyword>
<dbReference type="Pfam" id="PF03060">
    <property type="entry name" value="NMO"/>
    <property type="match status" value="1"/>
</dbReference>
<name>A0A9P0VZ53_9ASCO</name>